<evidence type="ECO:0000313" key="1">
    <source>
        <dbReference type="EMBL" id="KAK3045462.1"/>
    </source>
</evidence>
<dbReference type="Proteomes" id="UP001186974">
    <property type="component" value="Unassembled WGS sequence"/>
</dbReference>
<gene>
    <name evidence="1" type="ORF">LTS18_013792</name>
</gene>
<name>A0ACC3CW33_9PEZI</name>
<evidence type="ECO:0000313" key="2">
    <source>
        <dbReference type="Proteomes" id="UP001186974"/>
    </source>
</evidence>
<comment type="caution">
    <text evidence="1">The sequence shown here is derived from an EMBL/GenBank/DDBJ whole genome shotgun (WGS) entry which is preliminary data.</text>
</comment>
<reference evidence="1" key="1">
    <citation type="submission" date="2024-09" db="EMBL/GenBank/DDBJ databases">
        <title>Black Yeasts Isolated from many extreme environments.</title>
        <authorList>
            <person name="Coleine C."/>
            <person name="Stajich J.E."/>
            <person name="Selbmann L."/>
        </authorList>
    </citation>
    <scope>NUCLEOTIDE SEQUENCE</scope>
    <source>
        <strain evidence="1">CCFEE 5737</strain>
    </source>
</reference>
<dbReference type="EMBL" id="JAWDJW010010646">
    <property type="protein sequence ID" value="KAK3045462.1"/>
    <property type="molecule type" value="Genomic_DNA"/>
</dbReference>
<proteinExistence type="predicted"/>
<feature type="non-terminal residue" evidence="1">
    <location>
        <position position="1"/>
    </location>
</feature>
<sequence>THLFPGAARDNEQEENDERNNGVFTREAIDIVKGLEKKRQRRREKLYQKHCRKAGKHHQEKKPQPGKGAERMRELGMGLAGKRGKNDNNVYMMSL</sequence>
<protein>
    <submittedName>
        <fullName evidence="1">Uncharacterized protein</fullName>
    </submittedName>
</protein>
<organism evidence="1 2">
    <name type="scientific">Coniosporium uncinatum</name>
    <dbReference type="NCBI Taxonomy" id="93489"/>
    <lineage>
        <taxon>Eukaryota</taxon>
        <taxon>Fungi</taxon>
        <taxon>Dikarya</taxon>
        <taxon>Ascomycota</taxon>
        <taxon>Pezizomycotina</taxon>
        <taxon>Dothideomycetes</taxon>
        <taxon>Dothideomycetes incertae sedis</taxon>
        <taxon>Coniosporium</taxon>
    </lineage>
</organism>
<keyword evidence="2" id="KW-1185">Reference proteome</keyword>
<accession>A0ACC3CW33</accession>